<evidence type="ECO:0000313" key="2">
    <source>
        <dbReference type="EMBL" id="KAF0037080.1"/>
    </source>
</evidence>
<gene>
    <name evidence="2" type="ORF">F2P81_009954</name>
</gene>
<accession>A0A6A4SZ31</accession>
<evidence type="ECO:0000256" key="1">
    <source>
        <dbReference type="SAM" id="MobiDB-lite"/>
    </source>
</evidence>
<dbReference type="Proteomes" id="UP000438429">
    <property type="component" value="Unassembled WGS sequence"/>
</dbReference>
<dbReference type="EMBL" id="VEVO01000009">
    <property type="protein sequence ID" value="KAF0037080.1"/>
    <property type="molecule type" value="Genomic_DNA"/>
</dbReference>
<organism evidence="2 3">
    <name type="scientific">Scophthalmus maximus</name>
    <name type="common">Turbot</name>
    <name type="synonym">Psetta maxima</name>
    <dbReference type="NCBI Taxonomy" id="52904"/>
    <lineage>
        <taxon>Eukaryota</taxon>
        <taxon>Metazoa</taxon>
        <taxon>Chordata</taxon>
        <taxon>Craniata</taxon>
        <taxon>Vertebrata</taxon>
        <taxon>Euteleostomi</taxon>
        <taxon>Actinopterygii</taxon>
        <taxon>Neopterygii</taxon>
        <taxon>Teleostei</taxon>
        <taxon>Neoteleostei</taxon>
        <taxon>Acanthomorphata</taxon>
        <taxon>Carangaria</taxon>
        <taxon>Pleuronectiformes</taxon>
        <taxon>Pleuronectoidei</taxon>
        <taxon>Scophthalmidae</taxon>
        <taxon>Scophthalmus</taxon>
    </lineage>
</organism>
<evidence type="ECO:0000313" key="3">
    <source>
        <dbReference type="Proteomes" id="UP000438429"/>
    </source>
</evidence>
<proteinExistence type="predicted"/>
<feature type="compositionally biased region" description="Low complexity" evidence="1">
    <location>
        <begin position="64"/>
        <end position="77"/>
    </location>
</feature>
<reference evidence="2 3" key="1">
    <citation type="submission" date="2019-06" db="EMBL/GenBank/DDBJ databases">
        <title>Draft genomes of female and male turbot (Scophthalmus maximus).</title>
        <authorList>
            <person name="Xu H."/>
            <person name="Xu X.-W."/>
            <person name="Shao C."/>
            <person name="Chen S."/>
        </authorList>
    </citation>
    <scope>NUCLEOTIDE SEQUENCE [LARGE SCALE GENOMIC DNA]</scope>
    <source>
        <strain evidence="2">Ysfricsl-2016a</strain>
        <tissue evidence="2">Blood</tissue>
    </source>
</reference>
<name>A0A6A4SZ31_SCOMX</name>
<protein>
    <submittedName>
        <fullName evidence="2">Uncharacterized protein</fullName>
    </submittedName>
</protein>
<feature type="region of interest" description="Disordered" evidence="1">
    <location>
        <begin position="64"/>
        <end position="93"/>
    </location>
</feature>
<dbReference type="AlphaFoldDB" id="A0A6A4SZ31"/>
<comment type="caution">
    <text evidence="2">The sequence shown here is derived from an EMBL/GenBank/DDBJ whole genome shotgun (WGS) entry which is preliminary data.</text>
</comment>
<feature type="region of interest" description="Disordered" evidence="1">
    <location>
        <begin position="107"/>
        <end position="131"/>
    </location>
</feature>
<sequence length="131" mass="13664">MRSDAHLRAQARGGGVKRRKKDRLLFCRGSFPASSSSSSSSCILAQSRSRRSLCRTVFVTCGRRTSGSLSGSSPVRSDPAGGGAARKGRVKGAAPSLLRRCRALCAAASPSQRSGCWSGERRAAAAPLVPT</sequence>